<reference evidence="1" key="1">
    <citation type="submission" date="2019-11" db="EMBL/GenBank/DDBJ databases">
        <title>Nori genome reveals adaptations in red seaweeds to the harsh intertidal environment.</title>
        <authorList>
            <person name="Wang D."/>
            <person name="Mao Y."/>
        </authorList>
    </citation>
    <scope>NUCLEOTIDE SEQUENCE</scope>
    <source>
        <tissue evidence="1">Gametophyte</tissue>
    </source>
</reference>
<name>A0ACC3CHM4_PYRYE</name>
<accession>A0ACC3CHM4</accession>
<evidence type="ECO:0000313" key="1">
    <source>
        <dbReference type="EMBL" id="KAK1869247.1"/>
    </source>
</evidence>
<gene>
    <name evidence="1" type="ORF">I4F81_011726</name>
</gene>
<proteinExistence type="predicted"/>
<sequence length="304" mass="32336">MGLGLGMGMGMNRPLSGPTGGSVGGPGPGSTGGGAGSSAAAGGDAPHRIDGSLIARIRGISGVDDPPPPPPSHPHGLGPPGGGFETDWMALMPPALHPLPEEKSSHPCSRCGLPFGRRDNLQKHMRMVHLGERPYGCDTCGYRFQKKDHRDKHVRTVHEKLKPYLCPRCDSAFGQKSDRTKHVRTVHDKIRPYSCPTCGRVFSHKGNLVRHILVVHEKQRHFRCALCAAEFGEKRVPSWFKVESEYPPVVGQPLQDATSLLSAPSADFSGSGPIPASAVSGPAGISISGDGPYVMGRPQPLTYN</sequence>
<organism evidence="1 2">
    <name type="scientific">Pyropia yezoensis</name>
    <name type="common">Susabi-nori</name>
    <name type="synonym">Porphyra yezoensis</name>
    <dbReference type="NCBI Taxonomy" id="2788"/>
    <lineage>
        <taxon>Eukaryota</taxon>
        <taxon>Rhodophyta</taxon>
        <taxon>Bangiophyceae</taxon>
        <taxon>Bangiales</taxon>
        <taxon>Bangiaceae</taxon>
        <taxon>Pyropia</taxon>
    </lineage>
</organism>
<evidence type="ECO:0000313" key="2">
    <source>
        <dbReference type="Proteomes" id="UP000798662"/>
    </source>
</evidence>
<protein>
    <submittedName>
        <fullName evidence="1">Uncharacterized protein</fullName>
    </submittedName>
</protein>
<keyword evidence="2" id="KW-1185">Reference proteome</keyword>
<dbReference type="EMBL" id="CM020620">
    <property type="protein sequence ID" value="KAK1869247.1"/>
    <property type="molecule type" value="Genomic_DNA"/>
</dbReference>
<dbReference type="Proteomes" id="UP000798662">
    <property type="component" value="Chromosome 3"/>
</dbReference>
<comment type="caution">
    <text evidence="1">The sequence shown here is derived from an EMBL/GenBank/DDBJ whole genome shotgun (WGS) entry which is preliminary data.</text>
</comment>